<dbReference type="InterPro" id="IPR016181">
    <property type="entry name" value="Acyl_CoA_acyltransferase"/>
</dbReference>
<evidence type="ECO:0000259" key="1">
    <source>
        <dbReference type="PROSITE" id="PS51186"/>
    </source>
</evidence>
<accession>W5RBE5</accession>
<protein>
    <recommendedName>
        <fullName evidence="1">N-acetyltransferase domain-containing protein</fullName>
    </recommendedName>
</protein>
<dbReference type="EMBL" id="KC502870">
    <property type="protein sequence ID" value="AGS50328.1"/>
    <property type="molecule type" value="Genomic_DNA"/>
</dbReference>
<dbReference type="Pfam" id="PF13673">
    <property type="entry name" value="Acetyltransf_10"/>
    <property type="match status" value="1"/>
</dbReference>
<proteinExistence type="predicted"/>
<dbReference type="SUPFAM" id="SSF55729">
    <property type="entry name" value="Acyl-CoA N-acyltransferases (Nat)"/>
    <property type="match status" value="1"/>
</dbReference>
<feature type="domain" description="N-acetyltransferase" evidence="1">
    <location>
        <begin position="2"/>
        <end position="166"/>
    </location>
</feature>
<reference evidence="2" key="1">
    <citation type="submission" date="2013-01" db="EMBL/GenBank/DDBJ databases">
        <title>An Alpha-L-Rhamnosidase with Exceptional Activity on Rutin from the Metagenome of the Elephants Distal Gut.</title>
        <authorList>
            <person name="Rabausch U."/>
            <person name="Ilmberger N."/>
            <person name="Streit W.R."/>
        </authorList>
    </citation>
    <scope>NUCLEOTIDE SEQUENCE</scope>
</reference>
<dbReference type="InterPro" id="IPR000182">
    <property type="entry name" value="GNAT_dom"/>
</dbReference>
<dbReference type="CDD" id="cd04301">
    <property type="entry name" value="NAT_SF"/>
    <property type="match status" value="1"/>
</dbReference>
<dbReference type="GO" id="GO:0016747">
    <property type="term" value="F:acyltransferase activity, transferring groups other than amino-acyl groups"/>
    <property type="evidence" value="ECO:0007669"/>
    <property type="project" value="InterPro"/>
</dbReference>
<sequence length="166" mass="19442">MEKIRKATVEDIPMIRSMAEVVFMQTYATINPPEQMEFMMDWMYSEESLRRQMTTDGNVFLVVDGKAYASFRHEGMTEDGRDLFHLEKLYIMPEKQKTGLGKRMFDAVVEEIKKTAEGPVRIELNVNRHNPAVTFYEHIGMHKDRQGDFDIGHGYYMNDYIMAIDL</sequence>
<evidence type="ECO:0000313" key="2">
    <source>
        <dbReference type="EMBL" id="AGS50328.1"/>
    </source>
</evidence>
<dbReference type="Gene3D" id="3.40.630.30">
    <property type="match status" value="1"/>
</dbReference>
<dbReference type="PROSITE" id="PS51186">
    <property type="entry name" value="GNAT"/>
    <property type="match status" value="1"/>
</dbReference>
<name>W5RBE5_9BACT</name>
<dbReference type="AlphaFoldDB" id="W5RBE5"/>
<organism evidence="2">
    <name type="scientific">uncultured bacterium Ele16D6</name>
    <dbReference type="NCBI Taxonomy" id="1340030"/>
    <lineage>
        <taxon>Bacteria</taxon>
        <taxon>environmental samples</taxon>
    </lineage>
</organism>